<evidence type="ECO:0000313" key="2">
    <source>
        <dbReference type="Proteomes" id="UP000182489"/>
    </source>
</evidence>
<name>A0AB38C549_9BURK</name>
<comment type="caution">
    <text evidence="1">The sequence shown here is derived from an EMBL/GenBank/DDBJ whole genome shotgun (WGS) entry which is preliminary data.</text>
</comment>
<evidence type="ECO:0000313" key="1">
    <source>
        <dbReference type="EMBL" id="SFX30061.1"/>
    </source>
</evidence>
<sequence>MKILVALICRNKAICDAYIKHGSEIINKNCFPRSLREQVHLEPKFFNPGKEFESVESFLFREMEDWDGIVLLVEKDCMSDVQNVRSAFFIGQVEFAYLPNIQNVLSSYMSRLLKNFAFLLSKTMDAVGIQAAMLPLRNFKAEDMSRLNEICREMTLDNEFREDFAEQFAILMRRRGPKRRSKYPDLYFVDDDDRHFDFGDEQHALADSGPPHLVSCQIANRVRFGRQIDSRRHFNVTQGDKDKSQISGTFLDCHGQSIHVRATTHINMFSNDFS</sequence>
<protein>
    <submittedName>
        <fullName evidence="1">Uncharacterized protein</fullName>
    </submittedName>
</protein>
<dbReference type="RefSeq" id="WP_139248236.1">
    <property type="nucleotide sequence ID" value="NZ_FPKH01000001.1"/>
</dbReference>
<gene>
    <name evidence="1" type="ORF">SAMN03097694_1533</name>
</gene>
<proteinExistence type="predicted"/>
<dbReference type="EMBL" id="FPKH01000001">
    <property type="protein sequence ID" value="SFX30061.1"/>
    <property type="molecule type" value="Genomic_DNA"/>
</dbReference>
<dbReference type="Proteomes" id="UP000182489">
    <property type="component" value="Unassembled WGS sequence"/>
</dbReference>
<organism evidence="1 2">
    <name type="scientific">Janthinobacterium lividum</name>
    <dbReference type="NCBI Taxonomy" id="29581"/>
    <lineage>
        <taxon>Bacteria</taxon>
        <taxon>Pseudomonadati</taxon>
        <taxon>Pseudomonadota</taxon>
        <taxon>Betaproteobacteria</taxon>
        <taxon>Burkholderiales</taxon>
        <taxon>Oxalobacteraceae</taxon>
        <taxon>Janthinobacterium</taxon>
    </lineage>
</organism>
<accession>A0AB38C549</accession>
<reference evidence="1 2" key="1">
    <citation type="submission" date="2016-11" db="EMBL/GenBank/DDBJ databases">
        <authorList>
            <person name="Varghese N."/>
            <person name="Submissions S."/>
        </authorList>
    </citation>
    <scope>NUCLEOTIDE SEQUENCE [LARGE SCALE GENOMIC DNA]</scope>
    <source>
        <strain evidence="1 2">NFR18</strain>
    </source>
</reference>
<dbReference type="AlphaFoldDB" id="A0AB38C549"/>